<name>A0A8H6VL89_9PEZI</name>
<dbReference type="GO" id="GO:0015205">
    <property type="term" value="F:nucleobase transmembrane transporter activity"/>
    <property type="evidence" value="ECO:0007669"/>
    <property type="project" value="TreeGrafter"/>
</dbReference>
<feature type="transmembrane region" description="Helical" evidence="6">
    <location>
        <begin position="421"/>
        <end position="440"/>
    </location>
</feature>
<comment type="caution">
    <text evidence="7">The sequence shown here is derived from an EMBL/GenBank/DDBJ whole genome shotgun (WGS) entry which is preliminary data.</text>
</comment>
<dbReference type="OrthoDB" id="2018619at2759"/>
<dbReference type="PANTHER" id="PTHR30618:SF0">
    <property type="entry name" value="PURINE-URACIL PERMEASE NCS1"/>
    <property type="match status" value="1"/>
</dbReference>
<dbReference type="CDD" id="cd11482">
    <property type="entry name" value="SLC-NCS1sbd_NRT1-like"/>
    <property type="match status" value="1"/>
</dbReference>
<evidence type="ECO:0000313" key="7">
    <source>
        <dbReference type="EMBL" id="KAF7190880.1"/>
    </source>
</evidence>
<accession>A0A8H6VL89</accession>
<comment type="subcellular location">
    <subcellularLocation>
        <location evidence="1">Membrane</location>
        <topology evidence="1">Multi-pass membrane protein</topology>
    </subcellularLocation>
</comment>
<organism evidence="7 8">
    <name type="scientific">Pseudocercospora fuligena</name>
    <dbReference type="NCBI Taxonomy" id="685502"/>
    <lineage>
        <taxon>Eukaryota</taxon>
        <taxon>Fungi</taxon>
        <taxon>Dikarya</taxon>
        <taxon>Ascomycota</taxon>
        <taxon>Pezizomycotina</taxon>
        <taxon>Dothideomycetes</taxon>
        <taxon>Dothideomycetidae</taxon>
        <taxon>Mycosphaerellales</taxon>
        <taxon>Mycosphaerellaceae</taxon>
        <taxon>Pseudocercospora</taxon>
    </lineage>
</organism>
<dbReference type="Gene3D" id="1.10.4160.10">
    <property type="entry name" value="Hydantoin permease"/>
    <property type="match status" value="1"/>
</dbReference>
<feature type="transmembrane region" description="Helical" evidence="6">
    <location>
        <begin position="66"/>
        <end position="88"/>
    </location>
</feature>
<feature type="transmembrane region" description="Helical" evidence="6">
    <location>
        <begin position="262"/>
        <end position="279"/>
    </location>
</feature>
<feature type="transmembrane region" description="Helical" evidence="6">
    <location>
        <begin position="300"/>
        <end position="321"/>
    </location>
</feature>
<evidence type="ECO:0000256" key="3">
    <source>
        <dbReference type="ARBA" id="ARBA00022692"/>
    </source>
</evidence>
<feature type="transmembrane region" description="Helical" evidence="6">
    <location>
        <begin position="220"/>
        <end position="242"/>
    </location>
</feature>
<feature type="transmembrane region" description="Helical" evidence="6">
    <location>
        <begin position="394"/>
        <end position="415"/>
    </location>
</feature>
<protein>
    <submittedName>
        <fullName evidence="7">Allantoin permease</fullName>
    </submittedName>
</protein>
<feature type="transmembrane region" description="Helical" evidence="6">
    <location>
        <begin position="134"/>
        <end position="156"/>
    </location>
</feature>
<dbReference type="Proteomes" id="UP000660729">
    <property type="component" value="Unassembled WGS sequence"/>
</dbReference>
<dbReference type="InterPro" id="IPR045225">
    <property type="entry name" value="Uracil/uridine/allantoin_perm"/>
</dbReference>
<dbReference type="Pfam" id="PF02133">
    <property type="entry name" value="Transp_cyt_pur"/>
    <property type="match status" value="1"/>
</dbReference>
<keyword evidence="8" id="KW-1185">Reference proteome</keyword>
<feature type="transmembrane region" description="Helical" evidence="6">
    <location>
        <begin position="184"/>
        <end position="208"/>
    </location>
</feature>
<reference evidence="7" key="1">
    <citation type="submission" date="2020-04" db="EMBL/GenBank/DDBJ databases">
        <title>Draft genome resource of the tomato pathogen Pseudocercospora fuligena.</title>
        <authorList>
            <person name="Zaccaron A."/>
        </authorList>
    </citation>
    <scope>NUCLEOTIDE SEQUENCE</scope>
    <source>
        <strain evidence="7">PF001</strain>
    </source>
</reference>
<feature type="transmembrane region" description="Helical" evidence="6">
    <location>
        <begin position="351"/>
        <end position="373"/>
    </location>
</feature>
<evidence type="ECO:0000256" key="4">
    <source>
        <dbReference type="ARBA" id="ARBA00022989"/>
    </source>
</evidence>
<feature type="transmembrane region" description="Helical" evidence="6">
    <location>
        <begin position="502"/>
        <end position="524"/>
    </location>
</feature>
<dbReference type="AlphaFoldDB" id="A0A8H6VL89"/>
<evidence type="ECO:0000256" key="5">
    <source>
        <dbReference type="ARBA" id="ARBA00023136"/>
    </source>
</evidence>
<comment type="similarity">
    <text evidence="2">Belongs to the purine-cytosine permease (2.A.39) family.</text>
</comment>
<dbReference type="InterPro" id="IPR001248">
    <property type="entry name" value="Pur-cyt_permease"/>
</dbReference>
<keyword evidence="4 6" id="KW-1133">Transmembrane helix</keyword>
<dbReference type="EMBL" id="JABCIY010000168">
    <property type="protein sequence ID" value="KAF7190880.1"/>
    <property type="molecule type" value="Genomic_DNA"/>
</dbReference>
<feature type="transmembrane region" description="Helical" evidence="6">
    <location>
        <begin position="94"/>
        <end position="114"/>
    </location>
</feature>
<gene>
    <name evidence="7" type="ORF">HII31_08039</name>
</gene>
<proteinExistence type="inferred from homology"/>
<dbReference type="PANTHER" id="PTHR30618">
    <property type="entry name" value="NCS1 FAMILY PURINE/PYRIMIDINE TRANSPORTER"/>
    <property type="match status" value="1"/>
</dbReference>
<feature type="transmembrane region" description="Helical" evidence="6">
    <location>
        <begin position="471"/>
        <end position="490"/>
    </location>
</feature>
<sequence length="567" mass="63553">MTLPSLGPLRASIQEKRHNAKIAFTSRDAFKNWLRVEAAAHDRKDGPTWSNEDLEPTPPEKRTWKWWNFVVFYWALSFGNWTLGSTMVGIGLNWWQSIIVIFLSQLISSIAMFFNSRCASVYHIGYPVVARSVFGMWGSYYFVGARAALAIIWYGVQLYSGASLLANMLRAVFGHDYVDIPNRIPASVGITSAGMLAFFLFWLLHLPFTFFRPYQIRGFFWFKVVIMIPAVLGLFIFCMVSTKGKIGLDTISSKISTGSSGWFWMYAINSGMGNSATLITNQPDIARWSKTRTGAMWSQLISNPIGVTLSASLGILATAAINNAWGLELWNQWDLLDAITDRYWSAGARTAVFLCAATWCVSLLGTNIAANMIPFGSDSTRLFPRYITIPRGQFIVQLLGFAICPWKIMASAGTFTTFLSGYGLFMASVVAIMICDYYCLTKGNVFISDLYDGSRDNKHYYYHRSWNMQALIAYLCGIALPFPGFVGTLGPGVSTAAERLGHLGWVLSFSVSFVVYYGICLAWPTHNQKLVKEMGMQREDMSYHDEPSSYDSENAEIVEETVVRPEK</sequence>
<evidence type="ECO:0000256" key="6">
    <source>
        <dbReference type="SAM" id="Phobius"/>
    </source>
</evidence>
<keyword evidence="3 6" id="KW-0812">Transmembrane</keyword>
<evidence type="ECO:0000256" key="2">
    <source>
        <dbReference type="ARBA" id="ARBA00008974"/>
    </source>
</evidence>
<evidence type="ECO:0000313" key="8">
    <source>
        <dbReference type="Proteomes" id="UP000660729"/>
    </source>
</evidence>
<evidence type="ECO:0000256" key="1">
    <source>
        <dbReference type="ARBA" id="ARBA00004141"/>
    </source>
</evidence>
<keyword evidence="5 6" id="KW-0472">Membrane</keyword>
<dbReference type="GO" id="GO:0005886">
    <property type="term" value="C:plasma membrane"/>
    <property type="evidence" value="ECO:0007669"/>
    <property type="project" value="TreeGrafter"/>
</dbReference>